<name>A0A4P7VS68_9BACT</name>
<dbReference type="KEGG" id="mgod:E7746_14945"/>
<feature type="domain" description="ATPase" evidence="1">
    <location>
        <begin position="5"/>
        <end position="208"/>
    </location>
</feature>
<dbReference type="AlphaFoldDB" id="A0A4P7VS68"/>
<protein>
    <submittedName>
        <fullName evidence="2">ATP-binding protein</fullName>
    </submittedName>
</protein>
<dbReference type="EMBL" id="CP039395">
    <property type="protein sequence ID" value="QCD37242.1"/>
    <property type="molecule type" value="Genomic_DNA"/>
</dbReference>
<dbReference type="Gene3D" id="3.40.50.300">
    <property type="entry name" value="P-loop containing nucleotide triphosphate hydrolases"/>
    <property type="match status" value="1"/>
</dbReference>
<keyword evidence="2" id="KW-0614">Plasmid</keyword>
<proteinExistence type="predicted"/>
<evidence type="ECO:0000259" key="1">
    <source>
        <dbReference type="Pfam" id="PF01637"/>
    </source>
</evidence>
<dbReference type="GO" id="GO:0005524">
    <property type="term" value="F:ATP binding"/>
    <property type="evidence" value="ECO:0007669"/>
    <property type="project" value="UniProtKB-KW"/>
</dbReference>
<keyword evidence="2" id="KW-0067">ATP-binding</keyword>
<reference evidence="2 4" key="1">
    <citation type="submission" date="2019-02" db="EMBL/GenBank/DDBJ databases">
        <title>Isolation and identification of novel species under the genus Muribaculum.</title>
        <authorList>
            <person name="Miyake S."/>
            <person name="Ding Y."/>
            <person name="Low A."/>
            <person name="Soh M."/>
            <person name="Seedorf H."/>
        </authorList>
    </citation>
    <scope>NUCLEOTIDE SEQUENCE [LARGE SCALE GENOMIC DNA]</scope>
    <source>
        <strain evidence="2 4">TLL-A4</strain>
        <plasmid evidence="2">pTAA-4-2</plasmid>
        <plasmid evidence="4">ptaa-4-2</plasmid>
    </source>
</reference>
<dbReference type="SUPFAM" id="SSF52540">
    <property type="entry name" value="P-loop containing nucleoside triphosphate hydrolases"/>
    <property type="match status" value="1"/>
</dbReference>
<evidence type="ECO:0000313" key="4">
    <source>
        <dbReference type="Proteomes" id="UP000297031"/>
    </source>
</evidence>
<dbReference type="EMBL" id="CP039395">
    <property type="protein sequence ID" value="QCD37231.1"/>
    <property type="molecule type" value="Genomic_DNA"/>
</dbReference>
<dbReference type="InterPro" id="IPR027417">
    <property type="entry name" value="P-loop_NTPase"/>
</dbReference>
<geneLocation type="plasmid" evidence="2">
    <name>pTAA-4-2</name>
</geneLocation>
<dbReference type="Pfam" id="PF01637">
    <property type="entry name" value="ATPase_2"/>
    <property type="match status" value="1"/>
</dbReference>
<organism evidence="2 4">
    <name type="scientific">Muribaculum gordoncarteri</name>
    <dbReference type="NCBI Taxonomy" id="2530390"/>
    <lineage>
        <taxon>Bacteria</taxon>
        <taxon>Pseudomonadati</taxon>
        <taxon>Bacteroidota</taxon>
        <taxon>Bacteroidia</taxon>
        <taxon>Bacteroidales</taxon>
        <taxon>Muribaculaceae</taxon>
        <taxon>Muribaculum</taxon>
    </lineage>
</organism>
<keyword evidence="4" id="KW-1185">Reference proteome</keyword>
<dbReference type="Proteomes" id="UP000297031">
    <property type="component" value="Plasmid pTAA-4-2"/>
</dbReference>
<dbReference type="OrthoDB" id="9813134at2"/>
<evidence type="ECO:0000313" key="2">
    <source>
        <dbReference type="EMBL" id="QCD37231.1"/>
    </source>
</evidence>
<evidence type="ECO:0000313" key="3">
    <source>
        <dbReference type="EMBL" id="QCD37242.1"/>
    </source>
</evidence>
<dbReference type="KEGG" id="mgod:E7746_15000"/>
<sequence>MIIGRKEEISKLKRAYDSDHSEFVAVYGRRRIGKTYLIRETFEDKFTFHYSGVFKASTKRQLKVFYQNLLEQGLDPTEAPPKDWFDAFFLLEHLIKKSDDARKVIFIDELPWMDARNSQFVPAFEHFWNGWASARKDILLIICGSATSWIINKIFRNKGGLYNRVTFKLRLQQFSLHECEELVQSMKLPFNRNTIIEGYMVMGGVPFYWAKLERNMSMGMNINNLFLKEEGELHNEFNYIYSSMFNTPEKYIKVVEALSGKKAGLTRDEIITKAQLDNNGHISRILEDLIECGFVRKYCHLDKRLRDAIYQLVDCYTLFYYQFVKMAHGIDEEYWVRTMQTPTYHTWCGLAFERVCLLHTRQIKYAIGISGILANLYSWHVKKNDEHSGAQIDLIIDRADNVINICEIKYAPAGYSLTDSELKKIHNRLSIFDLYIPRSKVAHPILITSNGVLQNSNSFEIPIQVTGDQLFHP</sequence>
<accession>A0A4P7VS68</accession>
<geneLocation type="plasmid" evidence="4">
    <name>ptaa-4-2</name>
</geneLocation>
<dbReference type="PANTHER" id="PTHR34704:SF1">
    <property type="entry name" value="ATPASE"/>
    <property type="match status" value="1"/>
</dbReference>
<gene>
    <name evidence="2" type="ORF">E7746_14945</name>
    <name evidence="3" type="ORF">E7746_15000</name>
</gene>
<dbReference type="InterPro" id="IPR011579">
    <property type="entry name" value="ATPase_dom"/>
</dbReference>
<dbReference type="RefSeq" id="WP_136411383.1">
    <property type="nucleotide sequence ID" value="NZ_CP039395.1"/>
</dbReference>
<dbReference type="PANTHER" id="PTHR34704">
    <property type="entry name" value="ATPASE"/>
    <property type="match status" value="1"/>
</dbReference>
<keyword evidence="2" id="KW-0547">Nucleotide-binding</keyword>